<accession>A0A318IZ94</accession>
<dbReference type="InterPro" id="IPR007848">
    <property type="entry name" value="Small_mtfrase_dom"/>
</dbReference>
<evidence type="ECO:0000256" key="2">
    <source>
        <dbReference type="ARBA" id="ARBA00022691"/>
    </source>
</evidence>
<dbReference type="SUPFAM" id="SSF53335">
    <property type="entry name" value="S-adenosyl-L-methionine-dependent methyltransferases"/>
    <property type="match status" value="1"/>
</dbReference>
<organism evidence="4 5">
    <name type="scientific">Undibacterium pigrum</name>
    <dbReference type="NCBI Taxonomy" id="401470"/>
    <lineage>
        <taxon>Bacteria</taxon>
        <taxon>Pseudomonadati</taxon>
        <taxon>Pseudomonadota</taxon>
        <taxon>Betaproteobacteria</taxon>
        <taxon>Burkholderiales</taxon>
        <taxon>Oxalobacteraceae</taxon>
        <taxon>Undibacterium</taxon>
    </lineage>
</organism>
<dbReference type="GO" id="GO:0032259">
    <property type="term" value="P:methylation"/>
    <property type="evidence" value="ECO:0007669"/>
    <property type="project" value="UniProtKB-KW"/>
</dbReference>
<evidence type="ECO:0000313" key="5">
    <source>
        <dbReference type="Proteomes" id="UP000247792"/>
    </source>
</evidence>
<name>A0A318IZ94_9BURK</name>
<dbReference type="InterPro" id="IPR029063">
    <property type="entry name" value="SAM-dependent_MTases_sf"/>
</dbReference>
<protein>
    <submittedName>
        <fullName evidence="4">Methylase of polypeptide subunit release factors</fullName>
    </submittedName>
</protein>
<dbReference type="EMBL" id="QJKB01000010">
    <property type="protein sequence ID" value="PXX39701.1"/>
    <property type="molecule type" value="Genomic_DNA"/>
</dbReference>
<keyword evidence="5" id="KW-1185">Reference proteome</keyword>
<keyword evidence="2" id="KW-0949">S-adenosyl-L-methionine</keyword>
<comment type="caution">
    <text evidence="4">The sequence shown here is derived from an EMBL/GenBank/DDBJ whole genome shotgun (WGS) entry which is preliminary data.</text>
</comment>
<dbReference type="PANTHER" id="PTHR18895">
    <property type="entry name" value="HEMK METHYLTRANSFERASE"/>
    <property type="match status" value="1"/>
</dbReference>
<dbReference type="Gene3D" id="3.40.50.150">
    <property type="entry name" value="Vaccinia Virus protein VP39"/>
    <property type="match status" value="1"/>
</dbReference>
<dbReference type="AlphaFoldDB" id="A0A318IZ94"/>
<dbReference type="Proteomes" id="UP000247792">
    <property type="component" value="Unassembled WGS sequence"/>
</dbReference>
<dbReference type="PANTHER" id="PTHR18895:SF74">
    <property type="entry name" value="MTRF1L RELEASE FACTOR GLUTAMINE METHYLTRANSFERASE"/>
    <property type="match status" value="1"/>
</dbReference>
<dbReference type="GO" id="GO:0036009">
    <property type="term" value="F:protein-glutamine N-methyltransferase activity"/>
    <property type="evidence" value="ECO:0007669"/>
    <property type="project" value="TreeGrafter"/>
</dbReference>
<keyword evidence="1 4" id="KW-0489">Methyltransferase</keyword>
<keyword evidence="1 4" id="KW-0808">Transferase</keyword>
<reference evidence="4 5" key="1">
    <citation type="submission" date="2018-05" db="EMBL/GenBank/DDBJ databases">
        <title>Genomic Encyclopedia of Type Strains, Phase IV (KMG-IV): sequencing the most valuable type-strain genomes for metagenomic binning, comparative biology and taxonomic classification.</title>
        <authorList>
            <person name="Goeker M."/>
        </authorList>
    </citation>
    <scope>NUCLEOTIDE SEQUENCE [LARGE SCALE GENOMIC DNA]</scope>
    <source>
        <strain evidence="4 5">DSM 19792</strain>
    </source>
</reference>
<proteinExistence type="predicted"/>
<gene>
    <name evidence="4" type="ORF">DFR42_11066</name>
</gene>
<dbReference type="Pfam" id="PF05175">
    <property type="entry name" value="MTS"/>
    <property type="match status" value="1"/>
</dbReference>
<dbReference type="InterPro" id="IPR050320">
    <property type="entry name" value="N5-glutamine_MTase"/>
</dbReference>
<evidence type="ECO:0000313" key="4">
    <source>
        <dbReference type="EMBL" id="PXX39701.1"/>
    </source>
</evidence>
<evidence type="ECO:0000256" key="1">
    <source>
        <dbReference type="ARBA" id="ARBA00022603"/>
    </source>
</evidence>
<evidence type="ECO:0000259" key="3">
    <source>
        <dbReference type="Pfam" id="PF05175"/>
    </source>
</evidence>
<dbReference type="CDD" id="cd02440">
    <property type="entry name" value="AdoMet_MTases"/>
    <property type="match status" value="1"/>
</dbReference>
<sequence>MAEKSRNELLSESCISDLKAQGWAFICYTPALARVTALFLPQKKNMNTPNPALQLQWTENDEARSCRWHSESGAPAPKRVQIADDRMNVETAYKLACEGTALLWRGDYHNAKQLLQALARRIDKKPARATKKNKVPESAKEAFNLRRQAQSQRARVLAMVLIPFEADYRITLRRAPDVTQACKEVYGEPSTAFVASLRELLGLIGAHEWRKNGVEIAALGAKIHPYYGVFSPVRGEYIDLLAKASLPSTTLAFDIGVGTGVLSALLAKRGVKKIVATDQDQRALACARENIDRLGLSSHIELVQADLFPPGRAPLIVCNPPWLPARPNSPIEYAVYDPDSRMLRGFLTGVAEHLEPQGEAWLIMSDFAEHLGLRTAAELQGWIDAGGLTIAGKMDIKPRHPKSTDENDPLHAARVKEVTSLWRLKLK</sequence>
<feature type="domain" description="Methyltransferase small" evidence="3">
    <location>
        <begin position="249"/>
        <end position="367"/>
    </location>
</feature>